<organism evidence="15 16">
    <name type="scientific">Halopseudomonas laoshanensis</name>
    <dbReference type="NCBI Taxonomy" id="2268758"/>
    <lineage>
        <taxon>Bacteria</taxon>
        <taxon>Pseudomonadati</taxon>
        <taxon>Pseudomonadota</taxon>
        <taxon>Gammaproteobacteria</taxon>
        <taxon>Pseudomonadales</taxon>
        <taxon>Pseudomonadaceae</taxon>
        <taxon>Halopseudomonas</taxon>
    </lineage>
</organism>
<dbReference type="FunFam" id="1.10.3090.10:FF:000001">
    <property type="entry name" value="Multifunctional CCA protein"/>
    <property type="match status" value="1"/>
</dbReference>
<evidence type="ECO:0000256" key="11">
    <source>
        <dbReference type="ARBA" id="ARBA00022884"/>
    </source>
</evidence>
<dbReference type="CDD" id="cd00077">
    <property type="entry name" value="HDc"/>
    <property type="match status" value="1"/>
</dbReference>
<dbReference type="NCBIfam" id="NF008137">
    <property type="entry name" value="PRK10885.1"/>
    <property type="match status" value="1"/>
</dbReference>
<evidence type="ECO:0000256" key="1">
    <source>
        <dbReference type="ARBA" id="ARBA00022596"/>
    </source>
</evidence>
<dbReference type="CDD" id="cd05398">
    <property type="entry name" value="NT_ClassII-CCAase"/>
    <property type="match status" value="1"/>
</dbReference>
<feature type="binding site" evidence="13">
    <location>
        <position position="141"/>
    </location>
    <ligand>
        <name>CTP</name>
        <dbReference type="ChEBI" id="CHEBI:37563"/>
    </ligand>
</feature>
<evidence type="ECO:0000256" key="5">
    <source>
        <dbReference type="ARBA" id="ARBA00022723"/>
    </source>
</evidence>
<dbReference type="HAMAP" id="MF_01262">
    <property type="entry name" value="CCA_bact_type2"/>
    <property type="match status" value="1"/>
</dbReference>
<evidence type="ECO:0000259" key="14">
    <source>
        <dbReference type="PROSITE" id="PS51831"/>
    </source>
</evidence>
<dbReference type="PROSITE" id="PS51831">
    <property type="entry name" value="HD"/>
    <property type="match status" value="1"/>
</dbReference>
<evidence type="ECO:0000256" key="4">
    <source>
        <dbReference type="ARBA" id="ARBA00022695"/>
    </source>
</evidence>
<dbReference type="Gene3D" id="1.10.3090.10">
    <property type="entry name" value="cca-adding enzyme, domain 2"/>
    <property type="match status" value="1"/>
</dbReference>
<dbReference type="EC" id="2.7.7.72" evidence="13"/>
<dbReference type="GO" id="GO:0000287">
    <property type="term" value="F:magnesium ion binding"/>
    <property type="evidence" value="ECO:0007669"/>
    <property type="project" value="UniProtKB-UniRule"/>
</dbReference>
<keyword evidence="2 13" id="KW-0808">Transferase</keyword>
<sequence length="414" mass="46100">MSSTYSTYLVGGAVRDQLLGHPFSDYDWVVVGATPEAMLEAGFRPVGQDFPVFLHPKTGEEYALARTERKSGQGYGGFTFHTSPDVTLEQDLIRRDLTINAMAMDADCKLIDPYGGQRDLAARLLRHVSPAFVEDPMRVLRVARYAARYHRMGFKVAPETMQLMRELAESGELQALTAERSWKEISRALMEPNPEIFIRVLRDCGALAELLPEVDRLFGVPQPKVHHPEVDTGEHLLLVLQAAARMQLTLAARWACLLHDLGKGLTDPVHWPKHHGHETKGLAAVKAANQRCKAPRECQELALLTCEYHTHCHRALELKPGTLLKLFKAFDIYRRPERFEQFLGACEADAHGRTGLENEPYPQAAYLRAAAAAARSVSVESLLAQGLEGADLGKGLEREREKAIAGFKAEYIVS</sequence>
<feature type="domain" description="HD" evidence="14">
    <location>
        <begin position="232"/>
        <end position="333"/>
    </location>
</feature>
<dbReference type="EC" id="3.1.3.-" evidence="13"/>
<feature type="binding site" evidence="13">
    <location>
        <position position="12"/>
    </location>
    <ligand>
        <name>ATP</name>
        <dbReference type="ChEBI" id="CHEBI:30616"/>
    </ligand>
</feature>
<dbReference type="GO" id="GO:0016791">
    <property type="term" value="F:phosphatase activity"/>
    <property type="evidence" value="ECO:0007669"/>
    <property type="project" value="UniProtKB-UniRule"/>
</dbReference>
<evidence type="ECO:0000313" key="16">
    <source>
        <dbReference type="Proteomes" id="UP000463138"/>
    </source>
</evidence>
<feature type="binding site" evidence="13">
    <location>
        <position position="25"/>
    </location>
    <ligand>
        <name>Mg(2+)</name>
        <dbReference type="ChEBI" id="CHEBI:18420"/>
    </ligand>
</feature>
<dbReference type="GO" id="GO:0042245">
    <property type="term" value="P:RNA repair"/>
    <property type="evidence" value="ECO:0007669"/>
    <property type="project" value="UniProtKB-KW"/>
</dbReference>
<keyword evidence="16" id="KW-1185">Reference proteome</keyword>
<dbReference type="GO" id="GO:0004810">
    <property type="term" value="F:CCA tRNA nucleotidyltransferase activity"/>
    <property type="evidence" value="ECO:0007669"/>
    <property type="project" value="UniProtKB-UniRule"/>
</dbReference>
<dbReference type="Gene3D" id="3.30.460.10">
    <property type="entry name" value="Beta Polymerase, domain 2"/>
    <property type="match status" value="1"/>
</dbReference>
<dbReference type="RefSeq" id="WP_149332594.1">
    <property type="nucleotide sequence ID" value="NZ_QOVF01000002.1"/>
</dbReference>
<dbReference type="GO" id="GO:0005524">
    <property type="term" value="F:ATP binding"/>
    <property type="evidence" value="ECO:0007669"/>
    <property type="project" value="UniProtKB-UniRule"/>
</dbReference>
<keyword evidence="8 13" id="KW-0378">Hydrolase</keyword>
<dbReference type="Pfam" id="PF01966">
    <property type="entry name" value="HD"/>
    <property type="match status" value="1"/>
</dbReference>
<dbReference type="AlphaFoldDB" id="A0A7V7GUV7"/>
<comment type="domain">
    <text evidence="13">Comprises two domains: an N-terminal domain containing the nucleotidyltransferase activity and a C-terminal HD domain associated with both phosphodiesterase and phosphatase activities.</text>
</comment>
<keyword evidence="10 13" id="KW-0460">Magnesium</keyword>
<keyword evidence="6 13" id="KW-0547">Nucleotide-binding</keyword>
<dbReference type="InterPro" id="IPR043519">
    <property type="entry name" value="NT_sf"/>
</dbReference>
<evidence type="ECO:0000256" key="8">
    <source>
        <dbReference type="ARBA" id="ARBA00022801"/>
    </source>
</evidence>
<comment type="cofactor">
    <cofactor evidence="13">
        <name>Ni(2+)</name>
        <dbReference type="ChEBI" id="CHEBI:49786"/>
    </cofactor>
    <text evidence="13">Nickel for phosphatase activity.</text>
</comment>
<evidence type="ECO:0000256" key="6">
    <source>
        <dbReference type="ARBA" id="ARBA00022741"/>
    </source>
</evidence>
<dbReference type="PANTHER" id="PTHR47545:SF1">
    <property type="entry name" value="MULTIFUNCTIONAL CCA PROTEIN"/>
    <property type="match status" value="1"/>
</dbReference>
<dbReference type="Pfam" id="PF12627">
    <property type="entry name" value="PolyA_pol_RNAbd"/>
    <property type="match status" value="1"/>
</dbReference>
<feature type="binding site" evidence="13">
    <location>
        <position position="27"/>
    </location>
    <ligand>
        <name>Mg(2+)</name>
        <dbReference type="ChEBI" id="CHEBI:18420"/>
    </ligand>
</feature>
<comment type="caution">
    <text evidence="15">The sequence shown here is derived from an EMBL/GenBank/DDBJ whole genome shotgun (WGS) entry which is preliminary data.</text>
</comment>
<feature type="binding site" evidence="13">
    <location>
        <position position="15"/>
    </location>
    <ligand>
        <name>CTP</name>
        <dbReference type="ChEBI" id="CHEBI:37563"/>
    </ligand>
</feature>
<reference evidence="15 16" key="1">
    <citation type="submission" date="2018-07" db="EMBL/GenBank/DDBJ databases">
        <title>Pseudomonas laoshanensis sp. nov., isolated from soil.</title>
        <authorList>
            <person name="Sun J."/>
            <person name="Yu L."/>
            <person name="Wang M."/>
            <person name="Zhang C."/>
        </authorList>
    </citation>
    <scope>NUCLEOTIDE SEQUENCE [LARGE SCALE GENOMIC DNA]</scope>
    <source>
        <strain evidence="15 16">Y22</strain>
    </source>
</reference>
<comment type="similarity">
    <text evidence="13">Belongs to the tRNA nucleotidyltransferase/poly(A) polymerase family. Bacterial CCA-adding enzyme type 1 subfamily.</text>
</comment>
<dbReference type="GO" id="GO:0004112">
    <property type="term" value="F:cyclic-nucleotide phosphodiesterase activity"/>
    <property type="evidence" value="ECO:0007669"/>
    <property type="project" value="UniProtKB-UniRule"/>
</dbReference>
<comment type="cofactor">
    <cofactor evidence="13">
        <name>Mg(2+)</name>
        <dbReference type="ChEBI" id="CHEBI:18420"/>
    </cofactor>
    <text evidence="13">Magnesium is required for nucleotidyltransferase activity.</text>
</comment>
<dbReference type="SUPFAM" id="SSF81301">
    <property type="entry name" value="Nucleotidyltransferase"/>
    <property type="match status" value="1"/>
</dbReference>
<dbReference type="GO" id="GO:0001680">
    <property type="term" value="P:tRNA 3'-terminal CCA addition"/>
    <property type="evidence" value="ECO:0007669"/>
    <property type="project" value="UniProtKB-UniRule"/>
</dbReference>
<evidence type="ECO:0000313" key="15">
    <source>
        <dbReference type="EMBL" id="KAA0695380.1"/>
    </source>
</evidence>
<keyword evidence="12 13" id="KW-0511">Multifunctional enzyme</keyword>
<protein>
    <recommendedName>
        <fullName evidence="13">Multifunctional CCA protein</fullName>
    </recommendedName>
    <domain>
        <recommendedName>
            <fullName evidence="13">CCA-adding enzyme</fullName>
            <ecNumber evidence="13">2.7.7.72</ecNumber>
        </recommendedName>
        <alternativeName>
            <fullName evidence="13">CCA tRNA nucleotidyltransferase</fullName>
        </alternativeName>
        <alternativeName>
            <fullName evidence="13">tRNA CCA-pyrophosphorylase</fullName>
        </alternativeName>
        <alternativeName>
            <fullName evidence="13">tRNA adenylyl-/cytidylyl-transferase</fullName>
        </alternativeName>
        <alternativeName>
            <fullName evidence="13">tRNA nucleotidyltransferase</fullName>
        </alternativeName>
        <alternativeName>
            <fullName evidence="13">tRNA-NT</fullName>
        </alternativeName>
    </domain>
    <domain>
        <recommendedName>
            <fullName evidence="13">2'-nucleotidase</fullName>
            <ecNumber evidence="13">3.1.3.-</ecNumber>
        </recommendedName>
    </domain>
    <domain>
        <recommendedName>
            <fullName evidence="13">2',3'-cyclic phosphodiesterase</fullName>
            <ecNumber evidence="13">3.1.4.-</ecNumber>
        </recommendedName>
    </domain>
    <domain>
        <recommendedName>
            <fullName evidence="13">Phosphatase</fullName>
        </recommendedName>
    </domain>
</protein>
<evidence type="ECO:0000256" key="3">
    <source>
        <dbReference type="ARBA" id="ARBA00022694"/>
    </source>
</evidence>
<feature type="binding site" evidence="13">
    <location>
        <position position="95"/>
    </location>
    <ligand>
        <name>CTP</name>
        <dbReference type="ChEBI" id="CHEBI:37563"/>
    </ligand>
</feature>
<feature type="binding site" evidence="13">
    <location>
        <position position="12"/>
    </location>
    <ligand>
        <name>CTP</name>
        <dbReference type="ChEBI" id="CHEBI:37563"/>
    </ligand>
</feature>
<evidence type="ECO:0000256" key="10">
    <source>
        <dbReference type="ARBA" id="ARBA00022842"/>
    </source>
</evidence>
<dbReference type="SUPFAM" id="SSF81891">
    <property type="entry name" value="Poly A polymerase C-terminal region-like"/>
    <property type="match status" value="1"/>
</dbReference>
<evidence type="ECO:0000256" key="9">
    <source>
        <dbReference type="ARBA" id="ARBA00022840"/>
    </source>
</evidence>
<feature type="binding site" evidence="13">
    <location>
        <position position="141"/>
    </location>
    <ligand>
        <name>ATP</name>
        <dbReference type="ChEBI" id="CHEBI:30616"/>
    </ligand>
</feature>
<comment type="miscellaneous">
    <text evidence="13">A single active site specifically recognizes both ATP and CTP and is responsible for their addition.</text>
</comment>
<keyword evidence="4 13" id="KW-0548">Nucleotidyltransferase</keyword>
<evidence type="ECO:0000256" key="13">
    <source>
        <dbReference type="HAMAP-Rule" id="MF_01261"/>
    </source>
</evidence>
<dbReference type="EMBL" id="QOVF01000002">
    <property type="protein sequence ID" value="KAA0695380.1"/>
    <property type="molecule type" value="Genomic_DNA"/>
</dbReference>
<dbReference type="HAMAP" id="MF_01261">
    <property type="entry name" value="CCA_bact_type1"/>
    <property type="match status" value="1"/>
</dbReference>
<dbReference type="InterPro" id="IPR002646">
    <property type="entry name" value="PolA_pol_head_dom"/>
</dbReference>
<dbReference type="SMART" id="SM00471">
    <property type="entry name" value="HDc"/>
    <property type="match status" value="1"/>
</dbReference>
<evidence type="ECO:0000256" key="2">
    <source>
        <dbReference type="ARBA" id="ARBA00022679"/>
    </source>
</evidence>
<name>A0A7V7GUV7_9GAMM</name>
<keyword evidence="9 13" id="KW-0067">ATP-binding</keyword>
<keyword evidence="1 13" id="KW-0533">Nickel</keyword>
<keyword evidence="7 13" id="KW-0692">RNA repair</keyword>
<dbReference type="InterPro" id="IPR050124">
    <property type="entry name" value="tRNA_CCA-adding_enzyme"/>
</dbReference>
<dbReference type="Pfam" id="PF01743">
    <property type="entry name" value="PolyA_pol"/>
    <property type="match status" value="1"/>
</dbReference>
<dbReference type="InterPro" id="IPR006674">
    <property type="entry name" value="HD_domain"/>
</dbReference>
<dbReference type="Proteomes" id="UP000463138">
    <property type="component" value="Unassembled WGS sequence"/>
</dbReference>
<comment type="catalytic activity">
    <reaction evidence="13">
        <text>a tRNA with a 3' CCA end + 2 CTP + ATP = a tRNA with a 3' CCACCA end + 3 diphosphate</text>
        <dbReference type="Rhea" id="RHEA:76235"/>
        <dbReference type="Rhea" id="RHEA-COMP:10468"/>
        <dbReference type="Rhea" id="RHEA-COMP:18655"/>
        <dbReference type="ChEBI" id="CHEBI:30616"/>
        <dbReference type="ChEBI" id="CHEBI:33019"/>
        <dbReference type="ChEBI" id="CHEBI:37563"/>
        <dbReference type="ChEBI" id="CHEBI:83071"/>
        <dbReference type="ChEBI" id="CHEBI:195187"/>
    </reaction>
</comment>
<comment type="function">
    <text evidence="13">Catalyzes the addition and repair of the essential 3'-terminal CCA sequence in tRNAs without using a nucleic acid template. Adds these three nucleotides in the order of C, C, and A to the tRNA nucleotide-73, using CTP and ATP as substrates and producing inorganic pyrophosphate. tRNA 3'-terminal CCA addition is required both for tRNA processing and repair. Also involved in tRNA surveillance by mediating tandem CCA addition to generate a CCACCA at the 3' terminus of unstable tRNAs. While stable tRNAs receive only 3'-terminal CCA, unstable tRNAs are marked with CCACCA and rapidly degraded.</text>
</comment>
<feature type="binding site" evidence="13">
    <location>
        <position position="144"/>
    </location>
    <ligand>
        <name>CTP</name>
        <dbReference type="ChEBI" id="CHEBI:37563"/>
    </ligand>
</feature>
<dbReference type="OrthoDB" id="9805698at2"/>
<comment type="catalytic activity">
    <reaction evidence="13">
        <text>a tRNA precursor + 2 CTP + ATP = a tRNA with a 3' CCA end + 3 diphosphate</text>
        <dbReference type="Rhea" id="RHEA:14433"/>
        <dbReference type="Rhea" id="RHEA-COMP:10465"/>
        <dbReference type="Rhea" id="RHEA-COMP:10468"/>
        <dbReference type="ChEBI" id="CHEBI:30616"/>
        <dbReference type="ChEBI" id="CHEBI:33019"/>
        <dbReference type="ChEBI" id="CHEBI:37563"/>
        <dbReference type="ChEBI" id="CHEBI:74896"/>
        <dbReference type="ChEBI" id="CHEBI:83071"/>
        <dbReference type="EC" id="2.7.7.72"/>
    </reaction>
</comment>
<dbReference type="InterPro" id="IPR012006">
    <property type="entry name" value="CCA_bact"/>
</dbReference>
<dbReference type="PANTHER" id="PTHR47545">
    <property type="entry name" value="MULTIFUNCTIONAL CCA PROTEIN"/>
    <property type="match status" value="1"/>
</dbReference>
<dbReference type="InterPro" id="IPR003607">
    <property type="entry name" value="HD/PDEase_dom"/>
</dbReference>
<dbReference type="GO" id="GO:0000049">
    <property type="term" value="F:tRNA binding"/>
    <property type="evidence" value="ECO:0007669"/>
    <property type="project" value="UniProtKB-UniRule"/>
</dbReference>
<evidence type="ECO:0000256" key="7">
    <source>
        <dbReference type="ARBA" id="ARBA00022800"/>
    </source>
</evidence>
<feature type="binding site" evidence="13">
    <location>
        <position position="15"/>
    </location>
    <ligand>
        <name>ATP</name>
        <dbReference type="ChEBI" id="CHEBI:30616"/>
    </ligand>
</feature>
<evidence type="ECO:0000256" key="12">
    <source>
        <dbReference type="ARBA" id="ARBA00023268"/>
    </source>
</evidence>
<proteinExistence type="inferred from homology"/>
<dbReference type="PIRSF" id="PIRSF000813">
    <property type="entry name" value="CCA_bact"/>
    <property type="match status" value="1"/>
</dbReference>
<keyword evidence="3 13" id="KW-0819">tRNA processing</keyword>
<feature type="binding site" evidence="13">
    <location>
        <position position="95"/>
    </location>
    <ligand>
        <name>ATP</name>
        <dbReference type="ChEBI" id="CHEBI:30616"/>
    </ligand>
</feature>
<comment type="subunit">
    <text evidence="13">Monomer. Can also form homodimers and oligomers.</text>
</comment>
<keyword evidence="11 13" id="KW-0694">RNA-binding</keyword>
<dbReference type="EC" id="3.1.4.-" evidence="13"/>
<accession>A0A7V7GUV7</accession>
<gene>
    <name evidence="13" type="primary">cca</name>
    <name evidence="15" type="ORF">DT594_10405</name>
</gene>
<keyword evidence="5 13" id="KW-0479">Metal-binding</keyword>
<feature type="binding site" evidence="13">
    <location>
        <position position="144"/>
    </location>
    <ligand>
        <name>ATP</name>
        <dbReference type="ChEBI" id="CHEBI:30616"/>
    </ligand>
</feature>
<dbReference type="InterPro" id="IPR032828">
    <property type="entry name" value="PolyA_RNA-bd"/>
</dbReference>